<sequence length="457" mass="50052">MDDNELNPDNRLSHMDQAMFLTQRATGRNAIVQCVWVYQHPVDLAALRRFHRSLGLGLLGRRIERSPLPFARARWVSDRGPVDIDIARRARPRAELSDWLDDRGRLPVDAERGPGWHLGVLPLIDGSTAMTLVASHCLVDGLGIIGAVADAAADTTCALGYPPPRSRPRLRALVQDARQTVQGMPEIRRVIAEAVRTARIQRAQTSSISAPPLRPIRSRGAGRHESVIVPAVAIHVDLDEWDRCAEDRGGTSHHLAAGFAAKLAERLGRRRTVDGAVTLQIPLSGRIEGDTRANTLSFVSVSIDPTRVTSDLSDARTVIRRTFEKLRQAPEQVSPLLPLAPLAPFVPKPVLKHLTEAAFCYTDLPVALSSMGEVPPIAGRPDGSEAEYVFGRGMIQRVMRRDLERAQGELALFLLRGCGQMCITVTAYRPGGRNTKSELRDLVAGTLAEFGLRGVIE</sequence>
<proteinExistence type="predicted"/>
<dbReference type="Proteomes" id="UP001298593">
    <property type="component" value="Unassembled WGS sequence"/>
</dbReference>
<protein>
    <submittedName>
        <fullName evidence="1">Wax ester/triacylglycerol synthase family O-acyltransferase</fullName>
    </submittedName>
</protein>
<gene>
    <name evidence="1" type="ORF">KV113_15165</name>
</gene>
<dbReference type="RefSeq" id="WP_224976228.1">
    <property type="nucleotide sequence ID" value="NZ_JAYJJU010000014.1"/>
</dbReference>
<evidence type="ECO:0000313" key="2">
    <source>
        <dbReference type="Proteomes" id="UP001298593"/>
    </source>
</evidence>
<evidence type="ECO:0000313" key="1">
    <source>
        <dbReference type="EMBL" id="MEB3032891.1"/>
    </source>
</evidence>
<accession>A0ABU5Y120</accession>
<keyword evidence="2" id="KW-1185">Reference proteome</keyword>
<dbReference type="SUPFAM" id="SSF52777">
    <property type="entry name" value="CoA-dependent acyltransferases"/>
    <property type="match status" value="1"/>
</dbReference>
<reference evidence="1 2" key="1">
    <citation type="submission" date="2023-12" db="EMBL/GenBank/DDBJ databases">
        <title>Description of new species of Mycobacterium terrae complex isolated from sewage at the Sao Paulo Zoological Park Foundation in Brazil.</title>
        <authorList>
            <person name="Romagnoli C.L."/>
            <person name="Conceicao E.C."/>
            <person name="Machado E."/>
            <person name="Barreto L.B.P.F."/>
            <person name="Sharma A."/>
            <person name="Silva N.M."/>
            <person name="Marques L.E."/>
            <person name="Juliana M.A."/>
            <person name="Lourenco M.C.S."/>
            <person name="Digiampietri L.A."/>
            <person name="Suffys P.N."/>
            <person name="Viana-Niero C."/>
        </authorList>
    </citation>
    <scope>NUCLEOTIDE SEQUENCE [LARGE SCALE GENOMIC DNA]</scope>
    <source>
        <strain evidence="1 2">MYC340</strain>
    </source>
</reference>
<organism evidence="1 2">
    <name type="scientific">[Mycobacterium] nativiensis</name>
    <dbReference type="NCBI Taxonomy" id="2855503"/>
    <lineage>
        <taxon>Bacteria</taxon>
        <taxon>Bacillati</taxon>
        <taxon>Actinomycetota</taxon>
        <taxon>Actinomycetes</taxon>
        <taxon>Mycobacteriales</taxon>
        <taxon>Mycobacteriaceae</taxon>
        <taxon>Mycolicibacter</taxon>
    </lineage>
</organism>
<dbReference type="EMBL" id="JAYJJU010000014">
    <property type="protein sequence ID" value="MEB3032891.1"/>
    <property type="molecule type" value="Genomic_DNA"/>
</dbReference>
<name>A0ABU5Y120_9MYCO</name>
<comment type="caution">
    <text evidence="1">The sequence shown here is derived from an EMBL/GenBank/DDBJ whole genome shotgun (WGS) entry which is preliminary data.</text>
</comment>